<evidence type="ECO:0000256" key="3">
    <source>
        <dbReference type="ARBA" id="ARBA00005385"/>
    </source>
</evidence>
<dbReference type="GO" id="GO:0030030">
    <property type="term" value="P:cell projection organization"/>
    <property type="evidence" value="ECO:0007669"/>
    <property type="project" value="UniProtKB-KW"/>
</dbReference>
<evidence type="ECO:0000256" key="7">
    <source>
        <dbReference type="ARBA" id="ARBA00023273"/>
    </source>
</evidence>
<evidence type="ECO:0000256" key="4">
    <source>
        <dbReference type="ARBA" id="ARBA00022490"/>
    </source>
</evidence>
<protein>
    <recommendedName>
        <fullName evidence="9">FGFR1 oncogene partner (FOP) N-terminal dimerisation domain-containing protein</fullName>
    </recommendedName>
</protein>
<dbReference type="Pfam" id="PF09398">
    <property type="entry name" value="FOP_dimer"/>
    <property type="match status" value="1"/>
</dbReference>
<dbReference type="AlphaFoldDB" id="A0AAE0BSM6"/>
<keyword evidence="7" id="KW-0966">Cell projection</keyword>
<accession>A0AAE0BSM6</accession>
<feature type="compositionally biased region" description="Polar residues" evidence="8">
    <location>
        <begin position="193"/>
        <end position="203"/>
    </location>
</feature>
<dbReference type="GO" id="GO:0034453">
    <property type="term" value="P:microtubule anchoring"/>
    <property type="evidence" value="ECO:0007669"/>
    <property type="project" value="InterPro"/>
</dbReference>
<comment type="subcellular location">
    <subcellularLocation>
        <location evidence="1">Cytoplasm</location>
        <location evidence="1">Cytoskeleton</location>
        <location evidence="1">Cilium basal body</location>
    </subcellularLocation>
    <subcellularLocation>
        <location evidence="2">Cytoplasm</location>
        <location evidence="2">Cytoskeleton</location>
        <location evidence="2">Microtubule organizing center</location>
        <location evidence="2">Centrosome</location>
    </subcellularLocation>
</comment>
<keyword evidence="6" id="KW-0206">Cytoskeleton</keyword>
<comment type="similarity">
    <text evidence="3">Belongs to the CEP43 family.</text>
</comment>
<comment type="caution">
    <text evidence="10">The sequence shown here is derived from an EMBL/GenBank/DDBJ whole genome shotgun (WGS) entry which is preliminary data.</text>
</comment>
<feature type="region of interest" description="Disordered" evidence="8">
    <location>
        <begin position="120"/>
        <end position="167"/>
    </location>
</feature>
<evidence type="ECO:0000256" key="5">
    <source>
        <dbReference type="ARBA" id="ARBA00022794"/>
    </source>
</evidence>
<reference evidence="10 11" key="1">
    <citation type="journal article" date="2015" name="Genome Biol. Evol.">
        <title>Comparative Genomics of a Bacterivorous Green Alga Reveals Evolutionary Causalities and Consequences of Phago-Mixotrophic Mode of Nutrition.</title>
        <authorList>
            <person name="Burns J.A."/>
            <person name="Paasch A."/>
            <person name="Narechania A."/>
            <person name="Kim E."/>
        </authorList>
    </citation>
    <scope>NUCLEOTIDE SEQUENCE [LARGE SCALE GENOMIC DNA]</scope>
    <source>
        <strain evidence="10 11">PLY_AMNH</strain>
    </source>
</reference>
<evidence type="ECO:0000313" key="11">
    <source>
        <dbReference type="Proteomes" id="UP001190700"/>
    </source>
</evidence>
<proteinExistence type="inferred from homology"/>
<feature type="compositionally biased region" description="Low complexity" evidence="8">
    <location>
        <begin position="392"/>
        <end position="409"/>
    </location>
</feature>
<evidence type="ECO:0000259" key="9">
    <source>
        <dbReference type="Pfam" id="PF09398"/>
    </source>
</evidence>
<dbReference type="PANTHER" id="PTHR15431">
    <property type="entry name" value="FGFR1 ONCOGENE PARTNER/LISH DOMAIN-CONTAINING PROTEIN"/>
    <property type="match status" value="1"/>
</dbReference>
<dbReference type="GO" id="GO:0005815">
    <property type="term" value="C:microtubule organizing center"/>
    <property type="evidence" value="ECO:0007669"/>
    <property type="project" value="InterPro"/>
</dbReference>
<evidence type="ECO:0000256" key="8">
    <source>
        <dbReference type="SAM" id="MobiDB-lite"/>
    </source>
</evidence>
<dbReference type="Gene3D" id="1.20.960.40">
    <property type="match status" value="1"/>
</dbReference>
<keyword evidence="5" id="KW-0970">Cilium biogenesis/degradation</keyword>
<dbReference type="Proteomes" id="UP001190700">
    <property type="component" value="Unassembled WGS sequence"/>
</dbReference>
<feature type="compositionally biased region" description="Basic and acidic residues" evidence="8">
    <location>
        <begin position="271"/>
        <end position="280"/>
    </location>
</feature>
<dbReference type="InterPro" id="IPR006594">
    <property type="entry name" value="LisH"/>
</dbReference>
<keyword evidence="11" id="KW-1185">Reference proteome</keyword>
<feature type="compositionally biased region" description="Basic and acidic residues" evidence="8">
    <location>
        <begin position="224"/>
        <end position="264"/>
    </location>
</feature>
<evidence type="ECO:0000256" key="2">
    <source>
        <dbReference type="ARBA" id="ARBA00004300"/>
    </source>
</evidence>
<sequence>MATLSELQDALREKLELNGVLGKIRSQIRGEIFKALDEREGFPIPELSNENLLINDLFREYLIFNGYRSTLSVFLAESGQPKLSLGRIFMSTQLHHQDDANSSKLPLVYSLIAKAQYVPPPPPPLPPAAVHRRLPPPEEDSRRAALAPPREPSPHPRRSVSPKVEEPRSVVVDDRLYADRRYRAPADSAAPSLNTSWQSMRQQAATLPEATLPAPSEVPASRANVREKEDDRMRRSNDGQREHVAQHASPRVDEPAMRLWDRSKASSPSRSQERSPKADDVSSSVEQQAMEIAIRRGGLANVKLRDASDLVAQLEEMQQEELAASPSERAYSDTFATSPTMDPRSAAKSDAPSPSHAHVNAVEAVPAPAGMSTQLLVQEPVPETLSAQPTTGSPLGALPPLAAPKGNLGQSMNSDLVSEASAYSSIVSDLPEELDELLSD</sequence>
<dbReference type="PANTHER" id="PTHR15431:SF4">
    <property type="entry name" value="PROTEIN TONNEAU 1B"/>
    <property type="match status" value="1"/>
</dbReference>
<keyword evidence="4" id="KW-0963">Cytoplasm</keyword>
<dbReference type="EMBL" id="LGRX02033262">
    <property type="protein sequence ID" value="KAK3242011.1"/>
    <property type="molecule type" value="Genomic_DNA"/>
</dbReference>
<dbReference type="PROSITE" id="PS50896">
    <property type="entry name" value="LISH"/>
    <property type="match status" value="1"/>
</dbReference>
<feature type="region of interest" description="Disordered" evidence="8">
    <location>
        <begin position="318"/>
        <end position="413"/>
    </location>
</feature>
<evidence type="ECO:0000256" key="1">
    <source>
        <dbReference type="ARBA" id="ARBA00004120"/>
    </source>
</evidence>
<feature type="domain" description="FGFR1 oncogene partner (FOP) N-terminal dimerisation" evidence="9">
    <location>
        <begin position="51"/>
        <end position="113"/>
    </location>
</feature>
<dbReference type="InterPro" id="IPR018993">
    <property type="entry name" value="FOP_dimerisation-dom_N"/>
</dbReference>
<feature type="compositionally biased region" description="Low complexity" evidence="8">
    <location>
        <begin position="204"/>
        <end position="215"/>
    </location>
</feature>
<evidence type="ECO:0000256" key="6">
    <source>
        <dbReference type="ARBA" id="ARBA00023212"/>
    </source>
</evidence>
<organism evidence="10 11">
    <name type="scientific">Cymbomonas tetramitiformis</name>
    <dbReference type="NCBI Taxonomy" id="36881"/>
    <lineage>
        <taxon>Eukaryota</taxon>
        <taxon>Viridiplantae</taxon>
        <taxon>Chlorophyta</taxon>
        <taxon>Pyramimonadophyceae</taxon>
        <taxon>Pyramimonadales</taxon>
        <taxon>Pyramimonadaceae</taxon>
        <taxon>Cymbomonas</taxon>
    </lineage>
</organism>
<name>A0AAE0BSM6_9CHLO</name>
<evidence type="ECO:0000313" key="10">
    <source>
        <dbReference type="EMBL" id="KAK3242011.1"/>
    </source>
</evidence>
<feature type="region of interest" description="Disordered" evidence="8">
    <location>
        <begin position="187"/>
        <end position="285"/>
    </location>
</feature>
<gene>
    <name evidence="10" type="ORF">CYMTET_48275</name>
</gene>